<organism evidence="3 4">
    <name type="scientific">Bradyrhizobium campsiandrae</name>
    <dbReference type="NCBI Taxonomy" id="1729892"/>
    <lineage>
        <taxon>Bacteria</taxon>
        <taxon>Pseudomonadati</taxon>
        <taxon>Pseudomonadota</taxon>
        <taxon>Alphaproteobacteria</taxon>
        <taxon>Hyphomicrobiales</taxon>
        <taxon>Nitrobacteraceae</taxon>
        <taxon>Bradyrhizobium</taxon>
    </lineage>
</organism>
<evidence type="ECO:0000313" key="4">
    <source>
        <dbReference type="Proteomes" id="UP000639516"/>
    </source>
</evidence>
<dbReference type="InterPro" id="IPR000073">
    <property type="entry name" value="AB_hydrolase_1"/>
</dbReference>
<protein>
    <submittedName>
        <fullName evidence="3">Alpha/beta hydrolase</fullName>
    </submittedName>
</protein>
<dbReference type="PANTHER" id="PTHR43798">
    <property type="entry name" value="MONOACYLGLYCEROL LIPASE"/>
    <property type="match status" value="1"/>
</dbReference>
<gene>
    <name evidence="3" type="ORF">HA482_26525</name>
</gene>
<dbReference type="Proteomes" id="UP000639516">
    <property type="component" value="Unassembled WGS sequence"/>
</dbReference>
<dbReference type="EMBL" id="JAATTO010000041">
    <property type="protein sequence ID" value="MBC9981769.1"/>
    <property type="molecule type" value="Genomic_DNA"/>
</dbReference>
<keyword evidence="1" id="KW-0472">Membrane</keyword>
<dbReference type="SUPFAM" id="SSF53474">
    <property type="entry name" value="alpha/beta-Hydrolases"/>
    <property type="match status" value="1"/>
</dbReference>
<dbReference type="InterPro" id="IPR029058">
    <property type="entry name" value="AB_hydrolase_fold"/>
</dbReference>
<reference evidence="3 4" key="1">
    <citation type="journal article" date="2020" name="Arch. Microbiol.">
        <title>Bradyrhizobium campsiandrae sp. nov., a nitrogen-fixing bacterial strain isolated from a native leguminous tree from the Amazon adapted to flooded conditions.</title>
        <authorList>
            <person name="Cabral Michel D."/>
            <person name="Martins da Costa E."/>
            <person name="Azarias Guimaraes A."/>
            <person name="Soares de Carvalho T."/>
            <person name="Santos de Castro Caputo P."/>
            <person name="Willems A."/>
            <person name="de Souza Moreira F.M."/>
        </authorList>
    </citation>
    <scope>NUCLEOTIDE SEQUENCE [LARGE SCALE GENOMIC DNA]</scope>
    <source>
        <strain evidence="4">INPA 384B</strain>
    </source>
</reference>
<name>A0ABR7UCU4_9BRAD</name>
<dbReference type="PRINTS" id="PR00412">
    <property type="entry name" value="EPOXHYDRLASE"/>
</dbReference>
<keyword evidence="4" id="KW-1185">Reference proteome</keyword>
<accession>A0ABR7UCU4</accession>
<dbReference type="InterPro" id="IPR050266">
    <property type="entry name" value="AB_hydrolase_sf"/>
</dbReference>
<evidence type="ECO:0000256" key="1">
    <source>
        <dbReference type="SAM" id="Phobius"/>
    </source>
</evidence>
<dbReference type="RefSeq" id="WP_188104422.1">
    <property type="nucleotide sequence ID" value="NZ_JAANIH010000039.1"/>
</dbReference>
<dbReference type="InterPro" id="IPR000639">
    <property type="entry name" value="Epox_hydrolase-like"/>
</dbReference>
<feature type="domain" description="AB hydrolase-1" evidence="2">
    <location>
        <begin position="73"/>
        <end position="201"/>
    </location>
</feature>
<evidence type="ECO:0000259" key="2">
    <source>
        <dbReference type="Pfam" id="PF00561"/>
    </source>
</evidence>
<evidence type="ECO:0000313" key="3">
    <source>
        <dbReference type="EMBL" id="MBC9981769.1"/>
    </source>
</evidence>
<keyword evidence="1" id="KW-1133">Transmembrane helix</keyword>
<keyword evidence="3" id="KW-0378">Hydrolase</keyword>
<sequence>MTQTIDQHRRYFLGVAAGTAAVGLGVIGLARGETETPRSSAANASFGTTKQVRAGVLDVGYAEAGPATGPVAILLHGWPYDIHSFVEVAPILAQSGYRVIIPYLRGYGSTNFLSSETPRNGEPAALAVDIIALMDALDIKKAVIAGFDWGARTADIIAALWPERCRALVSVSGYLISSQAAGNAPLPPAAELQWWYQFYFATERGRAGYEKYTHDFAKLIWKLASPQWKFDDATFDRSAKAFENKDHVAISIHNYRWRLGLAKGEAKYEEIEKKLAAAPVIEVPAITMEGDANGAPHPDPSAYAKKFSGRYDYRLITGGIGHNLPQEAPQAFAKAVMDADGGA</sequence>
<dbReference type="GO" id="GO:0016787">
    <property type="term" value="F:hydrolase activity"/>
    <property type="evidence" value="ECO:0007669"/>
    <property type="project" value="UniProtKB-KW"/>
</dbReference>
<comment type="caution">
    <text evidence="3">The sequence shown here is derived from an EMBL/GenBank/DDBJ whole genome shotgun (WGS) entry which is preliminary data.</text>
</comment>
<keyword evidence="1" id="KW-0812">Transmembrane</keyword>
<proteinExistence type="predicted"/>
<dbReference type="Pfam" id="PF00561">
    <property type="entry name" value="Abhydrolase_1"/>
    <property type="match status" value="1"/>
</dbReference>
<dbReference type="Gene3D" id="3.40.50.1820">
    <property type="entry name" value="alpha/beta hydrolase"/>
    <property type="match status" value="1"/>
</dbReference>
<feature type="transmembrane region" description="Helical" evidence="1">
    <location>
        <begin position="12"/>
        <end position="30"/>
    </location>
</feature>